<keyword evidence="18" id="KW-1185">Reference proteome</keyword>
<dbReference type="SUPFAM" id="SSF82114">
    <property type="entry name" value="Riboflavin kinase-like"/>
    <property type="match status" value="1"/>
</dbReference>
<evidence type="ECO:0000256" key="3">
    <source>
        <dbReference type="ARBA" id="ARBA00005201"/>
    </source>
</evidence>
<protein>
    <recommendedName>
        <fullName evidence="15">Riboflavin biosynthesis protein</fullName>
    </recommendedName>
    <domain>
        <recommendedName>
            <fullName evidence="15">Riboflavin kinase</fullName>
            <ecNumber evidence="15">2.7.1.26</ecNumber>
        </recommendedName>
        <alternativeName>
            <fullName evidence="15">Flavokinase</fullName>
        </alternativeName>
    </domain>
    <domain>
        <recommendedName>
            <fullName evidence="15">FMN adenylyltransferase</fullName>
            <ecNumber evidence="15">2.7.7.2</ecNumber>
        </recommendedName>
        <alternativeName>
            <fullName evidence="15">FAD pyrophosphorylase</fullName>
        </alternativeName>
        <alternativeName>
            <fullName evidence="15">FAD synthase</fullName>
        </alternativeName>
    </domain>
</protein>
<dbReference type="GO" id="GO:0009231">
    <property type="term" value="P:riboflavin biosynthetic process"/>
    <property type="evidence" value="ECO:0007669"/>
    <property type="project" value="InterPro"/>
</dbReference>
<dbReference type="GO" id="GO:0006747">
    <property type="term" value="P:FAD biosynthetic process"/>
    <property type="evidence" value="ECO:0007669"/>
    <property type="project" value="UniProtKB-UniRule"/>
</dbReference>
<keyword evidence="8 15" id="KW-0547">Nucleotide-binding</keyword>
<dbReference type="Pfam" id="PF01687">
    <property type="entry name" value="Flavokinase"/>
    <property type="match status" value="1"/>
</dbReference>
<dbReference type="PANTHER" id="PTHR22749:SF6">
    <property type="entry name" value="RIBOFLAVIN KINASE"/>
    <property type="match status" value="1"/>
</dbReference>
<comment type="caution">
    <text evidence="17">The sequence shown here is derived from an EMBL/GenBank/DDBJ whole genome shotgun (WGS) entry which is preliminary data.</text>
</comment>
<dbReference type="SMART" id="SM00904">
    <property type="entry name" value="Flavokinase"/>
    <property type="match status" value="1"/>
</dbReference>
<keyword evidence="10 15" id="KW-0274">FAD</keyword>
<dbReference type="PIRSF" id="PIRSF004491">
    <property type="entry name" value="FAD_Synth"/>
    <property type="match status" value="1"/>
</dbReference>
<evidence type="ECO:0000256" key="5">
    <source>
        <dbReference type="ARBA" id="ARBA00022643"/>
    </source>
</evidence>
<dbReference type="Proteomes" id="UP000613582">
    <property type="component" value="Unassembled WGS sequence"/>
</dbReference>
<dbReference type="GO" id="GO:0008531">
    <property type="term" value="F:riboflavin kinase activity"/>
    <property type="evidence" value="ECO:0007669"/>
    <property type="project" value="UniProtKB-UniRule"/>
</dbReference>
<dbReference type="InterPro" id="IPR015864">
    <property type="entry name" value="FAD_synthase"/>
</dbReference>
<keyword evidence="4 15" id="KW-0285">Flavoprotein</keyword>
<evidence type="ECO:0000256" key="12">
    <source>
        <dbReference type="ARBA" id="ARBA00023268"/>
    </source>
</evidence>
<evidence type="ECO:0000256" key="4">
    <source>
        <dbReference type="ARBA" id="ARBA00022630"/>
    </source>
</evidence>
<organism evidence="17 18">
    <name type="scientific">Aquisalinus flavus</name>
    <dbReference type="NCBI Taxonomy" id="1526572"/>
    <lineage>
        <taxon>Bacteria</taxon>
        <taxon>Pseudomonadati</taxon>
        <taxon>Pseudomonadota</taxon>
        <taxon>Alphaproteobacteria</taxon>
        <taxon>Parvularculales</taxon>
        <taxon>Parvularculaceae</taxon>
        <taxon>Aquisalinus</taxon>
    </lineage>
</organism>
<dbReference type="EC" id="2.7.7.2" evidence="15"/>
<dbReference type="AlphaFoldDB" id="A0A8J2V3R4"/>
<dbReference type="GO" id="GO:0005524">
    <property type="term" value="F:ATP binding"/>
    <property type="evidence" value="ECO:0007669"/>
    <property type="project" value="UniProtKB-UniRule"/>
</dbReference>
<dbReference type="Gene3D" id="3.40.50.620">
    <property type="entry name" value="HUPs"/>
    <property type="match status" value="1"/>
</dbReference>
<comment type="similarity">
    <text evidence="15">Belongs to the ribF family.</text>
</comment>
<dbReference type="Pfam" id="PF06574">
    <property type="entry name" value="FAD_syn"/>
    <property type="match status" value="1"/>
</dbReference>
<dbReference type="EC" id="2.7.1.26" evidence="15"/>
<evidence type="ECO:0000256" key="7">
    <source>
        <dbReference type="ARBA" id="ARBA00022695"/>
    </source>
</evidence>
<reference evidence="17" key="2">
    <citation type="submission" date="2020-09" db="EMBL/GenBank/DDBJ databases">
        <authorList>
            <person name="Sun Q."/>
            <person name="Zhou Y."/>
        </authorList>
    </citation>
    <scope>NUCLEOTIDE SEQUENCE</scope>
    <source>
        <strain evidence="17">CGMCC 1.12921</strain>
    </source>
</reference>
<dbReference type="InterPro" id="IPR023468">
    <property type="entry name" value="Riboflavin_kinase"/>
</dbReference>
<sequence>MAGGMNEPTVINAPLDCPLEDIFRGTVAVMGNLDGVHRGHQALIDEARKLAVIMSKPLAAITFEPHPRYAFRPETENFLLTTLHKKIDLLGQQGIETVFLLPFSRRLSMLEPAEFVNDILGNILGLSGIAVGADFQFGRKRAGTAQMLDELARKAGIEPMIVKPVAEKGEIVKFSSTDAREAIQEGRPEDTARILGRPWSVTGIVEKGKQLGRTLDFPTANIRLGDLIEPAKGVYAVKVHLNGETHNGVANFGSRPTVDGEGVLLEVYIFDFNGNIYGETLEVELHHFIRPEKKFDGLDALKAQISEDSGAARRLLTQ</sequence>
<keyword evidence="12" id="KW-0511">Multifunctional enzyme</keyword>
<keyword evidence="9 15" id="KW-0418">Kinase</keyword>
<dbReference type="NCBIfam" id="TIGR00083">
    <property type="entry name" value="ribF"/>
    <property type="match status" value="1"/>
</dbReference>
<evidence type="ECO:0000313" key="18">
    <source>
        <dbReference type="Proteomes" id="UP000613582"/>
    </source>
</evidence>
<dbReference type="UniPathway" id="UPA00277">
    <property type="reaction ID" value="UER00407"/>
</dbReference>
<evidence type="ECO:0000256" key="6">
    <source>
        <dbReference type="ARBA" id="ARBA00022679"/>
    </source>
</evidence>
<evidence type="ECO:0000256" key="10">
    <source>
        <dbReference type="ARBA" id="ARBA00022827"/>
    </source>
</evidence>
<dbReference type="EMBL" id="BMGH01000002">
    <property type="protein sequence ID" value="GGD18717.1"/>
    <property type="molecule type" value="Genomic_DNA"/>
</dbReference>
<dbReference type="UniPathway" id="UPA00276">
    <property type="reaction ID" value="UER00406"/>
</dbReference>
<dbReference type="NCBIfam" id="NF004160">
    <property type="entry name" value="PRK05627.1-3"/>
    <property type="match status" value="1"/>
</dbReference>
<evidence type="ECO:0000256" key="1">
    <source>
        <dbReference type="ARBA" id="ARBA00002121"/>
    </source>
</evidence>
<dbReference type="InterPro" id="IPR015865">
    <property type="entry name" value="Riboflavin_kinase_bac/euk"/>
</dbReference>
<accession>A0A8J2V3R4</accession>
<evidence type="ECO:0000256" key="11">
    <source>
        <dbReference type="ARBA" id="ARBA00022840"/>
    </source>
</evidence>
<evidence type="ECO:0000313" key="17">
    <source>
        <dbReference type="EMBL" id="GGD18717.1"/>
    </source>
</evidence>
<comment type="pathway">
    <text evidence="2 15">Cofactor biosynthesis; FAD biosynthesis; FAD from FMN: step 1/1.</text>
</comment>
<evidence type="ECO:0000256" key="14">
    <source>
        <dbReference type="ARBA" id="ARBA00049494"/>
    </source>
</evidence>
<dbReference type="PANTHER" id="PTHR22749">
    <property type="entry name" value="RIBOFLAVIN KINASE/FMN ADENYLYLTRANSFERASE"/>
    <property type="match status" value="1"/>
</dbReference>
<gene>
    <name evidence="17" type="ORF">GCM10011342_29270</name>
</gene>
<dbReference type="InterPro" id="IPR023465">
    <property type="entry name" value="Riboflavin_kinase_dom_sf"/>
</dbReference>
<evidence type="ECO:0000256" key="2">
    <source>
        <dbReference type="ARBA" id="ARBA00004726"/>
    </source>
</evidence>
<dbReference type="SUPFAM" id="SSF52374">
    <property type="entry name" value="Nucleotidylyl transferase"/>
    <property type="match status" value="1"/>
</dbReference>
<keyword evidence="5 15" id="KW-0288">FMN</keyword>
<keyword evidence="11 15" id="KW-0067">ATP-binding</keyword>
<feature type="domain" description="Riboflavin kinase" evidence="16">
    <location>
        <begin position="194"/>
        <end position="317"/>
    </location>
</feature>
<evidence type="ECO:0000259" key="16">
    <source>
        <dbReference type="SMART" id="SM00904"/>
    </source>
</evidence>
<comment type="function">
    <text evidence="1">Catalyzes the phosphorylation of riboflavin to FMN followed by the adenylation of FMN to FAD.</text>
</comment>
<dbReference type="InterPro" id="IPR002606">
    <property type="entry name" value="Riboflavin_kinase_bac"/>
</dbReference>
<reference evidence="17" key="1">
    <citation type="journal article" date="2014" name="Int. J. Syst. Evol. Microbiol.">
        <title>Complete genome sequence of Corynebacterium casei LMG S-19264T (=DSM 44701T), isolated from a smear-ripened cheese.</title>
        <authorList>
            <consortium name="US DOE Joint Genome Institute (JGI-PGF)"/>
            <person name="Walter F."/>
            <person name="Albersmeier A."/>
            <person name="Kalinowski J."/>
            <person name="Ruckert C."/>
        </authorList>
    </citation>
    <scope>NUCLEOTIDE SEQUENCE</scope>
    <source>
        <strain evidence="17">CGMCC 1.12921</strain>
    </source>
</reference>
<dbReference type="CDD" id="cd02064">
    <property type="entry name" value="FAD_synthetase_N"/>
    <property type="match status" value="1"/>
</dbReference>
<evidence type="ECO:0000256" key="9">
    <source>
        <dbReference type="ARBA" id="ARBA00022777"/>
    </source>
</evidence>
<dbReference type="Gene3D" id="2.40.30.30">
    <property type="entry name" value="Riboflavin kinase-like"/>
    <property type="match status" value="1"/>
</dbReference>
<comment type="pathway">
    <text evidence="3 15">Cofactor biosynthesis; FMN biosynthesis; FMN from riboflavin (ATP route): step 1/1.</text>
</comment>
<evidence type="ECO:0000256" key="8">
    <source>
        <dbReference type="ARBA" id="ARBA00022741"/>
    </source>
</evidence>
<proteinExistence type="inferred from homology"/>
<evidence type="ECO:0000256" key="15">
    <source>
        <dbReference type="PIRNR" id="PIRNR004491"/>
    </source>
</evidence>
<comment type="catalytic activity">
    <reaction evidence="14 15">
        <text>FMN + ATP + H(+) = FAD + diphosphate</text>
        <dbReference type="Rhea" id="RHEA:17237"/>
        <dbReference type="ChEBI" id="CHEBI:15378"/>
        <dbReference type="ChEBI" id="CHEBI:30616"/>
        <dbReference type="ChEBI" id="CHEBI:33019"/>
        <dbReference type="ChEBI" id="CHEBI:57692"/>
        <dbReference type="ChEBI" id="CHEBI:58210"/>
        <dbReference type="EC" id="2.7.7.2"/>
    </reaction>
</comment>
<dbReference type="GO" id="GO:0003919">
    <property type="term" value="F:FMN adenylyltransferase activity"/>
    <property type="evidence" value="ECO:0007669"/>
    <property type="project" value="UniProtKB-UniRule"/>
</dbReference>
<keyword evidence="6 15" id="KW-0808">Transferase</keyword>
<keyword evidence="7 15" id="KW-0548">Nucleotidyltransferase</keyword>
<evidence type="ECO:0000256" key="13">
    <source>
        <dbReference type="ARBA" id="ARBA00047880"/>
    </source>
</evidence>
<comment type="catalytic activity">
    <reaction evidence="13 15">
        <text>riboflavin + ATP = FMN + ADP + H(+)</text>
        <dbReference type="Rhea" id="RHEA:14357"/>
        <dbReference type="ChEBI" id="CHEBI:15378"/>
        <dbReference type="ChEBI" id="CHEBI:30616"/>
        <dbReference type="ChEBI" id="CHEBI:57986"/>
        <dbReference type="ChEBI" id="CHEBI:58210"/>
        <dbReference type="ChEBI" id="CHEBI:456216"/>
        <dbReference type="EC" id="2.7.1.26"/>
    </reaction>
</comment>
<dbReference type="InterPro" id="IPR014729">
    <property type="entry name" value="Rossmann-like_a/b/a_fold"/>
</dbReference>
<dbReference type="GO" id="GO:0009398">
    <property type="term" value="P:FMN biosynthetic process"/>
    <property type="evidence" value="ECO:0007669"/>
    <property type="project" value="UniProtKB-UniRule"/>
</dbReference>
<name>A0A8J2V3R4_9PROT</name>